<name>A0A1G8WHC3_ACTMZ</name>
<evidence type="ECO:0000313" key="4">
    <source>
        <dbReference type="Proteomes" id="UP000199213"/>
    </source>
</evidence>
<evidence type="ECO:0008006" key="5">
    <source>
        <dbReference type="Google" id="ProtNLM"/>
    </source>
</evidence>
<proteinExistence type="predicted"/>
<dbReference type="InterPro" id="IPR013431">
    <property type="entry name" value="Delta_60_rpt"/>
</dbReference>
<feature type="region of interest" description="Disordered" evidence="1">
    <location>
        <begin position="180"/>
        <end position="223"/>
    </location>
</feature>
<dbReference type="SUPFAM" id="SSF50998">
    <property type="entry name" value="Quinoprotein alcohol dehydrogenase-like"/>
    <property type="match status" value="1"/>
</dbReference>
<gene>
    <name evidence="3" type="ORF">SAMN04487820_10210</name>
</gene>
<sequence>MGQAHIRHGHRAVVSTLVVALAVLVGLAVSSPAPAFAATSVESAPSPVTAGVMPTPQTNGTIFTVEIVGDTAYAGGMFTTARPAGVAPGGAGEVARHNLLAFDLDTGDLLPWSPEVSNSHTVTTAPGSFCRELSPLEWTCDTVFQLESSPDGSRLYAAGDFDRVDGQWRSRLARFDTATGELDPDFAPAPPAGYAGCRSPARPSTSAARSTPSTAPRGNGWRR</sequence>
<keyword evidence="4" id="KW-1185">Reference proteome</keyword>
<protein>
    <recommendedName>
        <fullName evidence="5">WD40-like Beta Propeller Repeat</fullName>
    </recommendedName>
</protein>
<evidence type="ECO:0000313" key="3">
    <source>
        <dbReference type="EMBL" id="SDJ77075.1"/>
    </source>
</evidence>
<keyword evidence="2" id="KW-0732">Signal</keyword>
<dbReference type="EMBL" id="FNFM01000002">
    <property type="protein sequence ID" value="SDJ77075.1"/>
    <property type="molecule type" value="Genomic_DNA"/>
</dbReference>
<feature type="chain" id="PRO_5011787321" description="WD40-like Beta Propeller Repeat" evidence="2">
    <location>
        <begin position="38"/>
        <end position="223"/>
    </location>
</feature>
<dbReference type="Proteomes" id="UP000199213">
    <property type="component" value="Unassembled WGS sequence"/>
</dbReference>
<dbReference type="InterPro" id="IPR011047">
    <property type="entry name" value="Quinoprotein_ADH-like_sf"/>
</dbReference>
<dbReference type="AlphaFoldDB" id="A0A1G8WHC3"/>
<dbReference type="Pfam" id="PF17164">
    <property type="entry name" value="DUF5122"/>
    <property type="match status" value="1"/>
</dbReference>
<evidence type="ECO:0000256" key="2">
    <source>
        <dbReference type="SAM" id="SignalP"/>
    </source>
</evidence>
<accession>A0A1G8WHC3</accession>
<evidence type="ECO:0000256" key="1">
    <source>
        <dbReference type="SAM" id="MobiDB-lite"/>
    </source>
</evidence>
<feature type="compositionally biased region" description="Low complexity" evidence="1">
    <location>
        <begin position="198"/>
        <end position="217"/>
    </location>
</feature>
<feature type="signal peptide" evidence="2">
    <location>
        <begin position="1"/>
        <end position="37"/>
    </location>
</feature>
<organism evidence="3 4">
    <name type="scientific">Actinopolyspora mzabensis</name>
    <dbReference type="NCBI Taxonomy" id="995066"/>
    <lineage>
        <taxon>Bacteria</taxon>
        <taxon>Bacillati</taxon>
        <taxon>Actinomycetota</taxon>
        <taxon>Actinomycetes</taxon>
        <taxon>Actinopolysporales</taxon>
        <taxon>Actinopolysporaceae</taxon>
        <taxon>Actinopolyspora</taxon>
    </lineage>
</organism>
<reference evidence="4" key="1">
    <citation type="submission" date="2016-10" db="EMBL/GenBank/DDBJ databases">
        <authorList>
            <person name="Varghese N."/>
            <person name="Submissions S."/>
        </authorList>
    </citation>
    <scope>NUCLEOTIDE SEQUENCE [LARGE SCALE GENOMIC DNA]</scope>
    <source>
        <strain evidence="4">DSM 45460</strain>
    </source>
</reference>